<evidence type="ECO:0000313" key="3">
    <source>
        <dbReference type="Proteomes" id="UP000446658"/>
    </source>
</evidence>
<keyword evidence="1" id="KW-0472">Membrane</keyword>
<organism evidence="2 3">
    <name type="scientific">Paludibacterium denitrificans</name>
    <dbReference type="NCBI Taxonomy" id="2675226"/>
    <lineage>
        <taxon>Bacteria</taxon>
        <taxon>Pseudomonadati</taxon>
        <taxon>Pseudomonadota</taxon>
        <taxon>Betaproteobacteria</taxon>
        <taxon>Neisseriales</taxon>
        <taxon>Chromobacteriaceae</taxon>
        <taxon>Paludibacterium</taxon>
    </lineage>
</organism>
<proteinExistence type="predicted"/>
<keyword evidence="3" id="KW-1185">Reference proteome</keyword>
<keyword evidence="1" id="KW-0812">Transmembrane</keyword>
<keyword evidence="1" id="KW-1133">Transmembrane helix</keyword>
<comment type="caution">
    <text evidence="2">The sequence shown here is derived from an EMBL/GenBank/DDBJ whole genome shotgun (WGS) entry which is preliminary data.</text>
</comment>
<gene>
    <name evidence="2" type="ORF">GKE73_14435</name>
</gene>
<dbReference type="Pfam" id="PF16137">
    <property type="entry name" value="DUF4845"/>
    <property type="match status" value="1"/>
</dbReference>
<dbReference type="EMBL" id="WLYX01000001">
    <property type="protein sequence ID" value="MTD33795.1"/>
    <property type="molecule type" value="Genomic_DNA"/>
</dbReference>
<reference evidence="2 3" key="1">
    <citation type="submission" date="2019-11" db="EMBL/GenBank/DDBJ databases">
        <title>Draft genome sequence of Paludibacterium sp. dN18-1.</title>
        <authorList>
            <person name="Im W.-T."/>
        </authorList>
    </citation>
    <scope>NUCLEOTIDE SEQUENCE [LARGE SCALE GENOMIC DNA]</scope>
    <source>
        <strain evidence="3">dN 18-1</strain>
    </source>
</reference>
<dbReference type="AlphaFoldDB" id="A0A844GH15"/>
<dbReference type="RefSeq" id="WP_230370910.1">
    <property type="nucleotide sequence ID" value="NZ_WLYX01000001.1"/>
</dbReference>
<dbReference type="InterPro" id="IPR032314">
    <property type="entry name" value="DUF4845"/>
</dbReference>
<name>A0A844GH15_9NEIS</name>
<feature type="transmembrane region" description="Helical" evidence="1">
    <location>
        <begin position="7"/>
        <end position="30"/>
    </location>
</feature>
<accession>A0A844GH15</accession>
<sequence length="122" mass="13523">MKRQQGLTIVSILFVMMVVGLAVMLVFKLIPVYSEYGEIRKTVSALASEGGKSEYDIRREFTNRAAVGDISSIKADNLVVVSEGGSVFVRATYRREVPLFANVSLVFDFDTRCRQIAPTITP</sequence>
<dbReference type="Proteomes" id="UP000446658">
    <property type="component" value="Unassembled WGS sequence"/>
</dbReference>
<evidence type="ECO:0000313" key="2">
    <source>
        <dbReference type="EMBL" id="MTD33795.1"/>
    </source>
</evidence>
<protein>
    <submittedName>
        <fullName evidence="2">DUF4845 domain-containing protein</fullName>
    </submittedName>
</protein>
<evidence type="ECO:0000256" key="1">
    <source>
        <dbReference type="SAM" id="Phobius"/>
    </source>
</evidence>